<dbReference type="Gene3D" id="2.80.10.50">
    <property type="match status" value="1"/>
</dbReference>
<evidence type="ECO:0000313" key="1">
    <source>
        <dbReference type="EMBL" id="EPX54975.1"/>
    </source>
</evidence>
<dbReference type="OrthoDB" id="937114at2"/>
<sequence>MRSWTRFAGALVCVWLAGCVESKTEEGGAEVPDTTQDCIPTSCDSAGASCGLLGDGCGGTLNCGTCAAGTTCGASGAANVCGAGSCTPKTCAELDAHCGQVSDGCAAVLDCGRCAAGQSCGASAANQCATPPPAWGTISWVGLGGPLAYRSVTANPGGTRIFIGTASGGEDRLQALTADNTPVWFQPSEIEITQLRMSPDGLGVFATGYPVRGMPRPELTYRYSLNGANVSLLGNSISDDCGLKAAGTNSGQVALLSTCAFYTTLRLRPSATWEFEPEDTFRMWRVAVDGQGNILVAGYTTGPTALGDKHFGAQGQRGLLVVKFNPQGGVVWAHELIPEGGEALPSAIAVSSLGTVVVAGTFQGIAHWASKDYDSANGATFLLTLEANGASRWLRQSRVADAVMALDPSGRAFLAGRAADCAGGIRIEEINLAGDPLGTKRLGCGGNLAARDAAALGHDLVLLGAYSGANDFGNGTRTDADGSGTFLLRMSAP</sequence>
<name>S9NS79_CYSF2</name>
<dbReference type="InterPro" id="IPR052918">
    <property type="entry name" value="Motility_Chemotaxis_Reg"/>
</dbReference>
<comment type="caution">
    <text evidence="1">The sequence shown here is derived from an EMBL/GenBank/DDBJ whole genome shotgun (WGS) entry which is preliminary data.</text>
</comment>
<dbReference type="PANTHER" id="PTHR35580:SF1">
    <property type="entry name" value="PHYTASE-LIKE DOMAIN-CONTAINING PROTEIN"/>
    <property type="match status" value="1"/>
</dbReference>
<dbReference type="eggNOG" id="COG4447">
    <property type="taxonomic scope" value="Bacteria"/>
</dbReference>
<accession>S9NS79</accession>
<dbReference type="PROSITE" id="PS51257">
    <property type="entry name" value="PROKAR_LIPOPROTEIN"/>
    <property type="match status" value="1"/>
</dbReference>
<protein>
    <recommendedName>
        <fullName evidence="3">Lipoprotein</fullName>
    </recommendedName>
</protein>
<evidence type="ECO:0000313" key="2">
    <source>
        <dbReference type="Proteomes" id="UP000011682"/>
    </source>
</evidence>
<dbReference type="PANTHER" id="PTHR35580">
    <property type="entry name" value="CELL SURFACE GLYCOPROTEIN (S-LAYER PROTEIN)-LIKE PROTEIN"/>
    <property type="match status" value="1"/>
</dbReference>
<gene>
    <name evidence="1" type="ORF">D187_009714</name>
</gene>
<dbReference type="Proteomes" id="UP000011682">
    <property type="component" value="Unassembled WGS sequence"/>
</dbReference>
<organism evidence="1 2">
    <name type="scientific">Cystobacter fuscus (strain ATCC 25194 / DSM 2262 / NBRC 100088 / M29)</name>
    <dbReference type="NCBI Taxonomy" id="1242864"/>
    <lineage>
        <taxon>Bacteria</taxon>
        <taxon>Pseudomonadati</taxon>
        <taxon>Myxococcota</taxon>
        <taxon>Myxococcia</taxon>
        <taxon>Myxococcales</taxon>
        <taxon>Cystobacterineae</taxon>
        <taxon>Archangiaceae</taxon>
        <taxon>Cystobacter</taxon>
    </lineage>
</organism>
<evidence type="ECO:0008006" key="3">
    <source>
        <dbReference type="Google" id="ProtNLM"/>
    </source>
</evidence>
<dbReference type="EMBL" id="ANAH02000075">
    <property type="protein sequence ID" value="EPX54975.1"/>
    <property type="molecule type" value="Genomic_DNA"/>
</dbReference>
<dbReference type="eggNOG" id="COG5184">
    <property type="taxonomic scope" value="Bacteria"/>
</dbReference>
<dbReference type="SUPFAM" id="SSF101898">
    <property type="entry name" value="NHL repeat"/>
    <property type="match status" value="1"/>
</dbReference>
<keyword evidence="2" id="KW-1185">Reference proteome</keyword>
<reference evidence="1" key="1">
    <citation type="submission" date="2013-05" db="EMBL/GenBank/DDBJ databases">
        <title>Genome assembly of Cystobacter fuscus DSM 2262.</title>
        <authorList>
            <person name="Sharma G."/>
            <person name="Khatri I."/>
            <person name="Kaur C."/>
            <person name="Mayilraj S."/>
            <person name="Subramanian S."/>
        </authorList>
    </citation>
    <scope>NUCLEOTIDE SEQUENCE [LARGE SCALE GENOMIC DNA]</scope>
    <source>
        <strain evidence="1">DSM 2262</strain>
    </source>
</reference>
<dbReference type="RefSeq" id="WP_002630605.1">
    <property type="nucleotide sequence ID" value="NZ_ANAH02000075.1"/>
</dbReference>
<proteinExistence type="predicted"/>
<dbReference type="AlphaFoldDB" id="S9NS79"/>